<dbReference type="Gene3D" id="1.20.120.550">
    <property type="entry name" value="Membrane associated eicosanoid/glutathione metabolism-like domain"/>
    <property type="match status" value="1"/>
</dbReference>
<dbReference type="InterPro" id="IPR023352">
    <property type="entry name" value="MAPEG-like_dom_sf"/>
</dbReference>
<sequence length="141" mass="14689">MLAVPVTLSTISVLAIAYAFLSVAVGRQRGVANVSLGLGSESVAIGRESTASPLLVAVRRHAQFAEYVPISILLLLLLEISHAHRIALMVLAAMLMASRLAMAAGLGRDTPNPLRTAGNLLQWGMILASSVYGMVLAVLAG</sequence>
<keyword evidence="4 5" id="KW-0472">Membrane</keyword>
<keyword evidence="3 5" id="KW-1133">Transmembrane helix</keyword>
<dbReference type="OrthoDB" id="7619858at2"/>
<comment type="subcellular location">
    <subcellularLocation>
        <location evidence="1">Membrane</location>
    </subcellularLocation>
</comment>
<evidence type="ECO:0000256" key="5">
    <source>
        <dbReference type="SAM" id="Phobius"/>
    </source>
</evidence>
<dbReference type="RefSeq" id="WP_094893395.1">
    <property type="nucleotide sequence ID" value="NZ_CP029426.2"/>
</dbReference>
<keyword evidence="2 5" id="KW-0812">Transmembrane</keyword>
<keyword evidence="7" id="KW-1185">Reference proteome</keyword>
<evidence type="ECO:0000313" key="6">
    <source>
        <dbReference type="EMBL" id="AWM03328.1"/>
    </source>
</evidence>
<evidence type="ECO:0000256" key="4">
    <source>
        <dbReference type="ARBA" id="ARBA00023136"/>
    </source>
</evidence>
<name>A0A2U8Q1J6_9BRAD</name>
<evidence type="ECO:0000256" key="2">
    <source>
        <dbReference type="ARBA" id="ARBA00022692"/>
    </source>
</evidence>
<evidence type="ECO:0000313" key="7">
    <source>
        <dbReference type="Proteomes" id="UP000215884"/>
    </source>
</evidence>
<feature type="transmembrane region" description="Helical" evidence="5">
    <location>
        <begin position="6"/>
        <end position="26"/>
    </location>
</feature>
<evidence type="ECO:0000256" key="3">
    <source>
        <dbReference type="ARBA" id="ARBA00022989"/>
    </source>
</evidence>
<feature type="transmembrane region" description="Helical" evidence="5">
    <location>
        <begin position="120"/>
        <end position="140"/>
    </location>
</feature>
<organism evidence="6 7">
    <name type="scientific">Bradyrhizobium amphicarpaeae</name>
    <dbReference type="NCBI Taxonomy" id="1404768"/>
    <lineage>
        <taxon>Bacteria</taxon>
        <taxon>Pseudomonadati</taxon>
        <taxon>Pseudomonadota</taxon>
        <taxon>Alphaproteobacteria</taxon>
        <taxon>Hyphomicrobiales</taxon>
        <taxon>Nitrobacteraceae</taxon>
        <taxon>Bradyrhizobium</taxon>
    </lineage>
</organism>
<gene>
    <name evidence="6" type="ORF">CIT40_26990</name>
</gene>
<dbReference type="EMBL" id="CP029426">
    <property type="protein sequence ID" value="AWM03328.1"/>
    <property type="molecule type" value="Genomic_DNA"/>
</dbReference>
<proteinExistence type="predicted"/>
<dbReference type="Pfam" id="PF01124">
    <property type="entry name" value="MAPEG"/>
    <property type="match status" value="1"/>
</dbReference>
<dbReference type="SUPFAM" id="SSF161084">
    <property type="entry name" value="MAPEG domain-like"/>
    <property type="match status" value="1"/>
</dbReference>
<dbReference type="PANTHER" id="PTHR35814:SF1">
    <property type="entry name" value="GLUTATHIONE S-TRANSFERASE-RELATED"/>
    <property type="match status" value="1"/>
</dbReference>
<protein>
    <recommendedName>
        <fullName evidence="8">MAPEG family protein</fullName>
    </recommendedName>
</protein>
<dbReference type="GO" id="GO:0016020">
    <property type="term" value="C:membrane"/>
    <property type="evidence" value="ECO:0007669"/>
    <property type="project" value="UniProtKB-SubCell"/>
</dbReference>
<feature type="transmembrane region" description="Helical" evidence="5">
    <location>
        <begin position="86"/>
        <end position="108"/>
    </location>
</feature>
<dbReference type="PANTHER" id="PTHR35814">
    <property type="match status" value="1"/>
</dbReference>
<dbReference type="InterPro" id="IPR001129">
    <property type="entry name" value="Membr-assoc_MAPEG"/>
</dbReference>
<accession>A0A2U8Q1J6</accession>
<evidence type="ECO:0008006" key="8">
    <source>
        <dbReference type="Google" id="ProtNLM"/>
    </source>
</evidence>
<dbReference type="KEGG" id="brq:CIT40_26990"/>
<reference evidence="6 7" key="1">
    <citation type="journal article" date="2017" name="Syst. Appl. Microbiol.">
        <title>Soybeans inoculated with root zone soils of Canadian native legumes harbour diverse and novel Bradyrhizobium spp. that possess agricultural potential.</title>
        <authorList>
            <person name="Bromfield E.S.P."/>
            <person name="Cloutier S."/>
            <person name="Tambong J.T."/>
            <person name="Tran Thi T.V."/>
        </authorList>
    </citation>
    <scope>NUCLEOTIDE SEQUENCE [LARGE SCALE GENOMIC DNA]</scope>
    <source>
        <strain evidence="6 7">39S1MB</strain>
    </source>
</reference>
<reference evidence="6 7" key="2">
    <citation type="journal article" date="2019" name="Int. J. Syst. Evol. Microbiol.">
        <title>Description and complete genome sequence of Bradyrhizobium amphicarpaeae sp. nov., harbouring photosystem and nitrogen-fixation genes.</title>
        <authorList>
            <person name="Bromfield E.S.P."/>
            <person name="Cloutier S."/>
            <person name="Nguyen H.D.T."/>
        </authorList>
    </citation>
    <scope>NUCLEOTIDE SEQUENCE [LARGE SCALE GENOMIC DNA]</scope>
    <source>
        <strain evidence="6 7">39S1MB</strain>
    </source>
</reference>
<dbReference type="Proteomes" id="UP000215884">
    <property type="component" value="Chromosome"/>
</dbReference>
<dbReference type="AlphaFoldDB" id="A0A2U8Q1J6"/>
<evidence type="ECO:0000256" key="1">
    <source>
        <dbReference type="ARBA" id="ARBA00004370"/>
    </source>
</evidence>